<dbReference type="GO" id="GO:0061343">
    <property type="term" value="P:cell adhesion involved in heart morphogenesis"/>
    <property type="evidence" value="ECO:0007669"/>
    <property type="project" value="TreeGrafter"/>
</dbReference>
<reference evidence="2" key="1">
    <citation type="submission" date="2023-03" db="EMBL/GenBank/DDBJ databases">
        <title>Chromosome-level genomes of two armyworms, Mythimna separata and Mythimna loreyi, provide insights into the biosynthesis and reception of sex pheromones.</title>
        <authorList>
            <person name="Zhao H."/>
        </authorList>
    </citation>
    <scope>NUCLEOTIDE SEQUENCE</scope>
    <source>
        <strain evidence="2">BeijingLab</strain>
        <tissue evidence="2">Pupa</tissue>
    </source>
</reference>
<comment type="caution">
    <text evidence="2">The sequence shown here is derived from an EMBL/GenBank/DDBJ whole genome shotgun (WGS) entry which is preliminary data.</text>
</comment>
<feature type="domain" description="Endonuclease/exonuclease/phosphatase" evidence="1">
    <location>
        <begin position="60"/>
        <end position="159"/>
    </location>
</feature>
<evidence type="ECO:0000313" key="2">
    <source>
        <dbReference type="EMBL" id="KAJ8724155.1"/>
    </source>
</evidence>
<accession>A0AAD7YQG0</accession>
<proteinExistence type="predicted"/>
<dbReference type="EMBL" id="JARGEI010000011">
    <property type="protein sequence ID" value="KAJ8724155.1"/>
    <property type="molecule type" value="Genomic_DNA"/>
</dbReference>
<dbReference type="AlphaFoldDB" id="A0AAD7YQG0"/>
<gene>
    <name evidence="2" type="ORF">PYW07_008135</name>
</gene>
<dbReference type="SUPFAM" id="SSF56219">
    <property type="entry name" value="DNase I-like"/>
    <property type="match status" value="1"/>
</dbReference>
<keyword evidence="3" id="KW-1185">Reference proteome</keyword>
<name>A0AAD7YQG0_MYTSE</name>
<dbReference type="Proteomes" id="UP001231518">
    <property type="component" value="Chromosome 20"/>
</dbReference>
<dbReference type="InterPro" id="IPR005135">
    <property type="entry name" value="Endo/exonuclease/phosphatase"/>
</dbReference>
<dbReference type="GO" id="GO:0031012">
    <property type="term" value="C:extracellular matrix"/>
    <property type="evidence" value="ECO:0007669"/>
    <property type="project" value="TreeGrafter"/>
</dbReference>
<dbReference type="GO" id="GO:0007508">
    <property type="term" value="P:larval heart development"/>
    <property type="evidence" value="ECO:0007669"/>
    <property type="project" value="TreeGrafter"/>
</dbReference>
<sequence>MVYRRDRESAHYQCTKEGGGVLIAINKKIKSKRIKVWESDCEDLWVSVDLPISSTFRRMVLCAVYLPPPVHRSSLDHYLDHCNAVFEQCTDSEVFIVGDFNLSNIDWSLAGKSVKPSLPNKSEIFIDFVMINRLNQLNSITNDSGRILDLVLSTHLLCSVTESINPISNVDKVHPPLDITVTLVKETSLPYNNSIKRPNFRTTNYAPVREFLKEMDWVKLFEGFKDVNEMLDVFYEKLDYVIDKFIPSRAPSKRKFPPWFNHKLIKMLNSKNNVRKRYHKYKNPMDLIELKLLSKRCESLATLFYNDYVMNIENKLKNNPKLFWTYVKNKRGGSSTYPISMTDGSSFTSDGTTICEMFATNFSSVYSHDQEPNDDYLQPLGNSSLCLTSPTISSETLLKKLKSLDVNKGAQIVYHQYLLWPVLQNW</sequence>
<dbReference type="PANTHER" id="PTHR33395:SF22">
    <property type="entry name" value="REVERSE TRANSCRIPTASE DOMAIN-CONTAINING PROTEIN"/>
    <property type="match status" value="1"/>
</dbReference>
<organism evidence="2 3">
    <name type="scientific">Mythimna separata</name>
    <name type="common">Oriental armyworm</name>
    <name type="synonym">Pseudaletia separata</name>
    <dbReference type="NCBI Taxonomy" id="271217"/>
    <lineage>
        <taxon>Eukaryota</taxon>
        <taxon>Metazoa</taxon>
        <taxon>Ecdysozoa</taxon>
        <taxon>Arthropoda</taxon>
        <taxon>Hexapoda</taxon>
        <taxon>Insecta</taxon>
        <taxon>Pterygota</taxon>
        <taxon>Neoptera</taxon>
        <taxon>Endopterygota</taxon>
        <taxon>Lepidoptera</taxon>
        <taxon>Glossata</taxon>
        <taxon>Ditrysia</taxon>
        <taxon>Noctuoidea</taxon>
        <taxon>Noctuidae</taxon>
        <taxon>Noctuinae</taxon>
        <taxon>Hadenini</taxon>
        <taxon>Mythimna</taxon>
    </lineage>
</organism>
<dbReference type="Gene3D" id="3.60.10.10">
    <property type="entry name" value="Endonuclease/exonuclease/phosphatase"/>
    <property type="match status" value="1"/>
</dbReference>
<dbReference type="GO" id="GO:0003824">
    <property type="term" value="F:catalytic activity"/>
    <property type="evidence" value="ECO:0007669"/>
    <property type="project" value="InterPro"/>
</dbReference>
<evidence type="ECO:0000259" key="1">
    <source>
        <dbReference type="Pfam" id="PF14529"/>
    </source>
</evidence>
<dbReference type="Pfam" id="PF14529">
    <property type="entry name" value="Exo_endo_phos_2"/>
    <property type="match status" value="1"/>
</dbReference>
<dbReference type="PANTHER" id="PTHR33395">
    <property type="entry name" value="TRANSCRIPTASE, PUTATIVE-RELATED-RELATED"/>
    <property type="match status" value="1"/>
</dbReference>
<evidence type="ECO:0000313" key="3">
    <source>
        <dbReference type="Proteomes" id="UP001231518"/>
    </source>
</evidence>
<dbReference type="InterPro" id="IPR036691">
    <property type="entry name" value="Endo/exonu/phosph_ase_sf"/>
</dbReference>
<protein>
    <recommendedName>
        <fullName evidence="1">Endonuclease/exonuclease/phosphatase domain-containing protein</fullName>
    </recommendedName>
</protein>